<accession>A0A5J4W025</accession>
<sequence>METPGTISTRGLIEMNNTAKLYLNFDDASCYFQALVISLERRPLMQFDNDAGIINISNAAFENVTRQYGNGGAIYVELSSSLSGLVFYNVTFKYCTVNTTNNNLGGGIYIKGNAAYKSSCTFQISPEEQKSHYIGCEARYGKGIFIESNNITMFVNTSSSIGLKQVGNYPDQLDERQMMGYADNNKKYILPVLYIWNQRKYEIFHVNNTLGNYQYGLGVDIGICGRVRFPCQTINYAIERSKTENPSRNYLILGIISGYVLNTTIKNQVNMNKISIQNQLNKDTEEKDEIQADLIINATVNFQIEAGDIQFSNINFTLLGGTSLPLIQTGDAPSNVEIIKCRVCINNGITSTQYGLVQMKTGILNINGLEYEGIRMNGYNVIQVKSGSGNLQLTNCNFDGVQGSLAATYKASILEAECPDSTRNIGIENCTIRNAVLTSTGGVTNVSPIGLTIGSGSTTTMKQVVITGCKGQNGGALFANIADTGKLNITQESKFTNLQADTNGGAIWIDLKGSASFISTSVLFGNCSSQLGGCIYVKTEPNSKVLIDTNTTINLSEAKSGMGGGIYADLSLGGLFQFEQNNTVTNCKTSGTNQDSHGGAIYANVGGNGQVLISAYCEFINCECAQGSGGAIYVILTGSSCKLDIINNIKFTNCSCSREGGAICIPDSQEGQIINLDKTIIKDCTASAGGGIWIKINAGAIVTLANYSSFTNCSSSSTTLGGGGLYMQIIGDQSKLTISDNVEFYSCTSKCHGGGAYIDAAIKQDLSISNCIFGECQAEKQGGGAFIKSNLQSANQLNIINTYFRLCESKQEGGGLYAEINTTTGQFLMSSNSQFDQCKSTNKGGGVFITSVQYKTIKLTETIFSNSISEQGGGLFIDIKNGDELIITDSSSFTNCSTNTVNGDGAGLYAKIGITDKLSITNNVLFNNCSSNSSGGGAYIEMRDKGELFVSRVILDDCSSAIGGGLRILISNTVQLTLTNYSYFGKCKTIGTGIQNGGGIYITALNVDNTITITDHVKFDICDCSGGSGGGVYIDAKYCKNTLLNQIIFSQCTSKTNGGGLFTEIGDAKVDITNYCSFANCQTTDGVGGGIYAQISNSTSNLFISDNTLFDTCSSNAEGGALYFKYINPGTVEVNKVSFKDCIGTSGGAIYSQLIPGAKLLITNQSTFGKCNSRIGSGGAIYSEVIGLNTKLEISNDINIDECSSPDTAEGGGAMYLKIQENGSVELNGVTINKCSSQQGGGIWLSIEAGCTFIMTNQSSIFSCTSTLNNGGAIYVAINGQNATFELSNGIHIDNCSSEKGGGGYFIVKSGGIVDMNNVVYSNCESQLGGGIYAQLESGSKFTVTNQSQIRNCNSTGTSGDGGGIYSIVGSNCFLNISKSVHIEDCISDKQGGGIYVQNIAGGRVELNKITIKQCFSLEGGGIYTQIASQSQFVIFDTCLFQGCQSTEGNGGGIYAIVNDLNSRLFIQDDVQFEQCECINADSFGGGAYFEVKSRGSIEMNKVAFKECEAADGGGIYAYIINATNFTILGQSSFTECKALKSSFQGRGGGIYLLLPDNSTFNYKLGPDLQFKSNTVTGFGRDIFLFCSNLVDFDVTSYMQFNVSSKTYNQTNALFATEYWTFAELFREPLIDYDLLSRFDSYQNDSIIITGDPQFGFDGASCGTPESMCRSLAYAFLRTKTPEWTAETAKSRADFEQKVEYTFKILNYINITRPITSEAEIITVRNIYPEETTYTYYQEAQVFFSESGQIVCQDLTKWQLAGETQYSAFPGFDQKFIFQNLYFVLPEILDTISIFKVVGSLEGKDIGRKVELRLEDCHVKQEVDFATKGVYSTFLKTTPFISNWTRISLINLAANEIWLNNQSLIEINYEPQIITMGDDYFYTEQCSFIKIRCIWSSWNLTENPGEKTNRVPLGAGTVMTFRGASAEFLPIHISNCVFKECLFELYLRQTETNQIGIGGAVGIFGKNLRINLEHFRFINCNGSVKFVTTSSQTANSEKEDKINSTYSSYDQYQSILPSSSNKTIVEKGSQVSSSNEIIKPFFQIDCAGGVYIGTAGGRGIGRFETKQIFAQYFKDQRKQSFDSSTLVDELQQPYIKLDVCVFQQCNSFVSNQQASIKIIESGGVVVHMDKVGARCQFKSDIFDDCRVTVTSVSGQPITTTNIAPSNGMEQINTKFEPMWEREKRTGTFGSGLLIAHGSAKPIIKAYGTQFKKCDGILKDIYESTFISKQINIEELQSDLFKYDIKQNQLINQLQQIKDKLPDHIKPFIIQPSSEDISHLFLQSNSENKEEFVVHLKKGQFTSNTVLLQKGTKLSIKGEGESLSSIMQKESSQHLFTLQDSQLDASEMRAELWGASAS</sequence>
<organism evidence="1 2">
    <name type="scientific">Streblomastix strix</name>
    <dbReference type="NCBI Taxonomy" id="222440"/>
    <lineage>
        <taxon>Eukaryota</taxon>
        <taxon>Metamonada</taxon>
        <taxon>Preaxostyla</taxon>
        <taxon>Oxymonadida</taxon>
        <taxon>Streblomastigidae</taxon>
        <taxon>Streblomastix</taxon>
    </lineage>
</organism>
<dbReference type="Proteomes" id="UP000324800">
    <property type="component" value="Unassembled WGS sequence"/>
</dbReference>
<protein>
    <submittedName>
        <fullName evidence="1">Uncharacterized protein</fullName>
    </submittedName>
</protein>
<dbReference type="SMART" id="SM00710">
    <property type="entry name" value="PbH1"/>
    <property type="match status" value="15"/>
</dbReference>
<evidence type="ECO:0000313" key="2">
    <source>
        <dbReference type="Proteomes" id="UP000324800"/>
    </source>
</evidence>
<feature type="non-terminal residue" evidence="1">
    <location>
        <position position="2357"/>
    </location>
</feature>
<proteinExistence type="predicted"/>
<dbReference type="PANTHER" id="PTHR11319">
    <property type="entry name" value="G PROTEIN-COUPLED RECEPTOR-RELATED"/>
    <property type="match status" value="1"/>
</dbReference>
<gene>
    <name evidence="1" type="ORF">EZS28_016206</name>
</gene>
<dbReference type="InterPro" id="IPR006626">
    <property type="entry name" value="PbH1"/>
</dbReference>
<dbReference type="PANTHER" id="PTHR11319:SF35">
    <property type="entry name" value="OUTER MEMBRANE PROTEIN PMPC-RELATED"/>
    <property type="match status" value="1"/>
</dbReference>
<dbReference type="OrthoDB" id="5950997at2759"/>
<evidence type="ECO:0000313" key="1">
    <source>
        <dbReference type="EMBL" id="KAA6388267.1"/>
    </source>
</evidence>
<reference evidence="1 2" key="1">
    <citation type="submission" date="2019-03" db="EMBL/GenBank/DDBJ databases">
        <title>Single cell metagenomics reveals metabolic interactions within the superorganism composed of flagellate Streblomastix strix and complex community of Bacteroidetes bacteria on its surface.</title>
        <authorList>
            <person name="Treitli S.C."/>
            <person name="Kolisko M."/>
            <person name="Husnik F."/>
            <person name="Keeling P."/>
            <person name="Hampl V."/>
        </authorList>
    </citation>
    <scope>NUCLEOTIDE SEQUENCE [LARGE SCALE GENOMIC DNA]</scope>
    <source>
        <strain evidence="1">ST1C</strain>
    </source>
</reference>
<dbReference type="SUPFAM" id="SSF51126">
    <property type="entry name" value="Pectin lyase-like"/>
    <property type="match status" value="3"/>
</dbReference>
<comment type="caution">
    <text evidence="1">The sequence shown here is derived from an EMBL/GenBank/DDBJ whole genome shotgun (WGS) entry which is preliminary data.</text>
</comment>
<name>A0A5J4W025_9EUKA</name>
<dbReference type="InterPro" id="IPR011050">
    <property type="entry name" value="Pectin_lyase_fold/virulence"/>
</dbReference>
<dbReference type="EMBL" id="SNRW01004050">
    <property type="protein sequence ID" value="KAA6388267.1"/>
    <property type="molecule type" value="Genomic_DNA"/>
</dbReference>